<feature type="chain" id="PRO_5031219222" description="4-(cytidine 5'-diphospho)-2-C-methyl-D-erythritol kinase" evidence="9">
    <location>
        <begin position="20"/>
        <end position="378"/>
    </location>
</feature>
<dbReference type="HAMAP" id="MF_00061">
    <property type="entry name" value="IspE"/>
    <property type="match status" value="1"/>
</dbReference>
<dbReference type="NCBIfam" id="TIGR00154">
    <property type="entry name" value="ispE"/>
    <property type="match status" value="1"/>
</dbReference>
<dbReference type="SUPFAM" id="SSF55060">
    <property type="entry name" value="GHMP Kinase, C-terminal domain"/>
    <property type="match status" value="1"/>
</dbReference>
<feature type="signal peptide" evidence="9">
    <location>
        <begin position="1"/>
        <end position="19"/>
    </location>
</feature>
<keyword evidence="5" id="KW-0547">Nucleotide-binding</keyword>
<dbReference type="InterPro" id="IPR006204">
    <property type="entry name" value="GHMP_kinase_N_dom"/>
</dbReference>
<evidence type="ECO:0000313" key="12">
    <source>
        <dbReference type="EMBL" id="CAE2256076.1"/>
    </source>
</evidence>
<dbReference type="SUPFAM" id="SSF54211">
    <property type="entry name" value="Ribosomal protein S5 domain 2-like"/>
    <property type="match status" value="1"/>
</dbReference>
<evidence type="ECO:0000256" key="3">
    <source>
        <dbReference type="ARBA" id="ARBA00012052"/>
    </source>
</evidence>
<feature type="domain" description="GHMP kinase C-terminal" evidence="11">
    <location>
        <begin position="297"/>
        <end position="350"/>
    </location>
</feature>
<evidence type="ECO:0000256" key="7">
    <source>
        <dbReference type="ARBA" id="ARBA00022840"/>
    </source>
</evidence>
<dbReference type="GO" id="GO:0005524">
    <property type="term" value="F:ATP binding"/>
    <property type="evidence" value="ECO:0007669"/>
    <property type="project" value="UniProtKB-KW"/>
</dbReference>
<dbReference type="InterPro" id="IPR014721">
    <property type="entry name" value="Ribsml_uS5_D2-typ_fold_subgr"/>
</dbReference>
<protein>
    <recommendedName>
        <fullName evidence="3">4-(cytidine 5'-diphospho)-2-C-methyl-D-erythritol kinase</fullName>
        <ecNumber evidence="3">2.7.1.148</ecNumber>
    </recommendedName>
    <alternativeName>
        <fullName evidence="8">4-(cytidine-5'-diphospho)-2-C-methyl-D-erythritol kinase</fullName>
    </alternativeName>
</protein>
<keyword evidence="6" id="KW-0418">Kinase</keyword>
<evidence type="ECO:0000256" key="4">
    <source>
        <dbReference type="ARBA" id="ARBA00022679"/>
    </source>
</evidence>
<evidence type="ECO:0000256" key="6">
    <source>
        <dbReference type="ARBA" id="ARBA00022777"/>
    </source>
</evidence>
<evidence type="ECO:0000259" key="11">
    <source>
        <dbReference type="Pfam" id="PF08544"/>
    </source>
</evidence>
<dbReference type="GO" id="GO:0050515">
    <property type="term" value="F:4-(cytidine 5'-diphospho)-2-C-methyl-D-erythritol kinase activity"/>
    <property type="evidence" value="ECO:0007669"/>
    <property type="project" value="UniProtKB-EC"/>
</dbReference>
<accession>A0A7S4J8U2</accession>
<dbReference type="InterPro" id="IPR020568">
    <property type="entry name" value="Ribosomal_Su5_D2-typ_SF"/>
</dbReference>
<dbReference type="Gene3D" id="3.30.70.890">
    <property type="entry name" value="GHMP kinase, C-terminal domain"/>
    <property type="match status" value="1"/>
</dbReference>
<evidence type="ECO:0000256" key="9">
    <source>
        <dbReference type="SAM" id="SignalP"/>
    </source>
</evidence>
<evidence type="ECO:0000256" key="5">
    <source>
        <dbReference type="ARBA" id="ARBA00022741"/>
    </source>
</evidence>
<keyword evidence="9" id="KW-0732">Signal</keyword>
<reference evidence="12" key="1">
    <citation type="submission" date="2021-01" db="EMBL/GenBank/DDBJ databases">
        <authorList>
            <person name="Corre E."/>
            <person name="Pelletier E."/>
            <person name="Niang G."/>
            <person name="Scheremetjew M."/>
            <person name="Finn R."/>
            <person name="Kale V."/>
            <person name="Holt S."/>
            <person name="Cochrane G."/>
            <person name="Meng A."/>
            <person name="Brown T."/>
            <person name="Cohen L."/>
        </authorList>
    </citation>
    <scope>NUCLEOTIDE SEQUENCE</scope>
    <source>
        <strain evidence="12">Isolate 1302-5</strain>
    </source>
</reference>
<dbReference type="InterPro" id="IPR036554">
    <property type="entry name" value="GHMP_kinase_C_sf"/>
</dbReference>
<dbReference type="Pfam" id="PF00288">
    <property type="entry name" value="GHMP_kinases_N"/>
    <property type="match status" value="1"/>
</dbReference>
<organism evidence="12">
    <name type="scientific">Odontella aurita</name>
    <dbReference type="NCBI Taxonomy" id="265563"/>
    <lineage>
        <taxon>Eukaryota</taxon>
        <taxon>Sar</taxon>
        <taxon>Stramenopiles</taxon>
        <taxon>Ochrophyta</taxon>
        <taxon>Bacillariophyta</taxon>
        <taxon>Mediophyceae</taxon>
        <taxon>Biddulphiophycidae</taxon>
        <taxon>Eupodiscales</taxon>
        <taxon>Odontellaceae</taxon>
        <taxon>Odontella</taxon>
    </lineage>
</organism>
<dbReference type="InterPro" id="IPR004424">
    <property type="entry name" value="IspE"/>
</dbReference>
<evidence type="ECO:0000259" key="10">
    <source>
        <dbReference type="Pfam" id="PF00288"/>
    </source>
</evidence>
<comment type="subcellular location">
    <subcellularLocation>
        <location evidence="1">Plastid</location>
        <location evidence="1">Chloroplast</location>
    </subcellularLocation>
</comment>
<dbReference type="EMBL" id="HBKQ01035116">
    <property type="protein sequence ID" value="CAE2256076.1"/>
    <property type="molecule type" value="Transcribed_RNA"/>
</dbReference>
<dbReference type="GO" id="GO:0016114">
    <property type="term" value="P:terpenoid biosynthetic process"/>
    <property type="evidence" value="ECO:0007669"/>
    <property type="project" value="InterPro"/>
</dbReference>
<dbReference type="PANTHER" id="PTHR43527">
    <property type="entry name" value="4-DIPHOSPHOCYTIDYL-2-C-METHYL-D-ERYTHRITOL KINASE, CHLOROPLASTIC"/>
    <property type="match status" value="1"/>
</dbReference>
<evidence type="ECO:0000256" key="2">
    <source>
        <dbReference type="ARBA" id="ARBA00009684"/>
    </source>
</evidence>
<comment type="similarity">
    <text evidence="2">Belongs to the GHMP kinase family. IspE subfamily.</text>
</comment>
<evidence type="ECO:0000256" key="8">
    <source>
        <dbReference type="ARBA" id="ARBA00032554"/>
    </source>
</evidence>
<gene>
    <name evidence="12" type="ORF">OAUR00152_LOCUS24116</name>
</gene>
<dbReference type="EC" id="2.7.1.148" evidence="3"/>
<dbReference type="Gene3D" id="3.30.230.10">
    <property type="match status" value="1"/>
</dbReference>
<dbReference type="GO" id="GO:0009507">
    <property type="term" value="C:chloroplast"/>
    <property type="evidence" value="ECO:0007669"/>
    <property type="project" value="UniProtKB-SubCell"/>
</dbReference>
<dbReference type="Pfam" id="PF08544">
    <property type="entry name" value="GHMP_kinases_C"/>
    <property type="match status" value="1"/>
</dbReference>
<feature type="domain" description="GHMP kinase N-terminal" evidence="10">
    <location>
        <begin position="142"/>
        <end position="219"/>
    </location>
</feature>
<keyword evidence="7" id="KW-0067">ATP-binding</keyword>
<proteinExistence type="inferred from homology"/>
<evidence type="ECO:0000256" key="1">
    <source>
        <dbReference type="ARBA" id="ARBA00004229"/>
    </source>
</evidence>
<dbReference type="PANTHER" id="PTHR43527:SF2">
    <property type="entry name" value="4-DIPHOSPHOCYTIDYL-2-C-METHYL-D-ERYTHRITOL KINASE, CHLOROPLASTIC"/>
    <property type="match status" value="1"/>
</dbReference>
<sequence length="378" mass="40421">MTNPGVLFLVAASAAAAAAATFSPAAAFSPAPAFGTRSAPALAAPASPLSVSADDVEVDPSDYDLALFSPCKINLFLRIIRKRPDGFHDLASLFQTVGFGDTLYLTKLPDDEDDDDDDAVAKTSDGDKFECNMEGVPTDRTNLVLRALDLVREKTGNADARFEANLVKRVPAQAGLGGGSGNAAAAMHGANELLGRPATHEQLVEWSADLGSDITFFLSHGTAYCTGRGEIMTPINAPFDFTGETKLTIVKPDIGLSTPAVFGALDYDALSDEDPEELLSRFLEYGVDAGGDDAYVNDLEQPAFDCLPELRKLKEELLEVKGFDHVMMSGSGTSIFCMGEPDDEAGFMKEFGDREGLSVFPTEFISREKGVGCWFEER</sequence>
<name>A0A7S4J8U2_9STRA</name>
<keyword evidence="4" id="KW-0808">Transferase</keyword>
<dbReference type="AlphaFoldDB" id="A0A7S4J8U2"/>
<dbReference type="InterPro" id="IPR013750">
    <property type="entry name" value="GHMP_kinase_C_dom"/>
</dbReference>